<dbReference type="Pfam" id="PF07727">
    <property type="entry name" value="RVT_2"/>
    <property type="match status" value="1"/>
</dbReference>
<reference evidence="3" key="1">
    <citation type="submission" date="2022-12" db="EMBL/GenBank/DDBJ databases">
        <title>Draft genome assemblies for two species of Escallonia (Escalloniales).</title>
        <authorList>
            <person name="Chanderbali A."/>
            <person name="Dervinis C."/>
            <person name="Anghel I."/>
            <person name="Soltis D."/>
            <person name="Soltis P."/>
            <person name="Zapata F."/>
        </authorList>
    </citation>
    <scope>NUCLEOTIDE SEQUENCE</scope>
    <source>
        <strain evidence="3">UCBG92.1500</strain>
        <tissue evidence="3">Leaf</tissue>
    </source>
</reference>
<feature type="domain" description="Reverse transcriptase Ty1/copia-type" evidence="2">
    <location>
        <begin position="387"/>
        <end position="455"/>
    </location>
</feature>
<dbReference type="InterPro" id="IPR013103">
    <property type="entry name" value="RVT_2"/>
</dbReference>
<feature type="region of interest" description="Disordered" evidence="1">
    <location>
        <begin position="322"/>
        <end position="376"/>
    </location>
</feature>
<keyword evidence="4" id="KW-1185">Reference proteome</keyword>
<comment type="caution">
    <text evidence="3">The sequence shown here is derived from an EMBL/GenBank/DDBJ whole genome shotgun (WGS) entry which is preliminary data.</text>
</comment>
<dbReference type="AlphaFoldDB" id="A0AA88UUL6"/>
<dbReference type="Proteomes" id="UP001187471">
    <property type="component" value="Unassembled WGS sequence"/>
</dbReference>
<feature type="compositionally biased region" description="Basic and acidic residues" evidence="1">
    <location>
        <begin position="322"/>
        <end position="335"/>
    </location>
</feature>
<protein>
    <recommendedName>
        <fullName evidence="2">Reverse transcriptase Ty1/copia-type domain-containing protein</fullName>
    </recommendedName>
</protein>
<organism evidence="3 4">
    <name type="scientific">Escallonia rubra</name>
    <dbReference type="NCBI Taxonomy" id="112253"/>
    <lineage>
        <taxon>Eukaryota</taxon>
        <taxon>Viridiplantae</taxon>
        <taxon>Streptophyta</taxon>
        <taxon>Embryophyta</taxon>
        <taxon>Tracheophyta</taxon>
        <taxon>Spermatophyta</taxon>
        <taxon>Magnoliopsida</taxon>
        <taxon>eudicotyledons</taxon>
        <taxon>Gunneridae</taxon>
        <taxon>Pentapetalae</taxon>
        <taxon>asterids</taxon>
        <taxon>campanulids</taxon>
        <taxon>Escalloniales</taxon>
        <taxon>Escalloniaceae</taxon>
        <taxon>Escallonia</taxon>
    </lineage>
</organism>
<accession>A0AA88UUL6</accession>
<gene>
    <name evidence="3" type="ORF">RJ640_013517</name>
</gene>
<sequence>MEVARSLMFTMQVPKDFGENPDVEQADDHTHHDGTNHSIQKGEFELKDLGALRVLNLGGTEVGVAENGDMGRGGVSSMGGIYVGCPWIGNRGQIGIVRKDTIRLSSGMRQWDITGARSVGHPELSSYVLVHLASSYMFVIKVIWLKVGGYMMPLLFMSLFLLVDVRDLAVRWCFPLGRDNDKEWLYPVPPIILQWERTESKKERMPKLLLEQWSSINRCPSGDSKGPQVGRSDRKKVVHKPFGIRAVLCCLSSLPLNLADVELRRRDVKCGEGFFVVHHVRSRHGTTVFRGQLLTADHESQTGKEKFPPVVTICPLVDSRKRKEGKEPLNGDKPEALQGQESGPSPSLDAEQADDTHHDGTDHSIQKGAENLTKEVSTEKWKAKHMGDDRGELDTFKLYLASEFELKDLGELRYFLGVEVARSKVGITVSEQKYVLDLLRDTGMLGYRPVETSMEPNAKLDIEGGKDVDREQNQRLTSTPVNPRLKIPESIISGLCAKDRA</sequence>
<dbReference type="EMBL" id="JAVXUO010000055">
    <property type="protein sequence ID" value="KAK2995791.1"/>
    <property type="molecule type" value="Genomic_DNA"/>
</dbReference>
<feature type="compositionally biased region" description="Basic and acidic residues" evidence="1">
    <location>
        <begin position="26"/>
        <end position="37"/>
    </location>
</feature>
<evidence type="ECO:0000259" key="2">
    <source>
        <dbReference type="Pfam" id="PF07727"/>
    </source>
</evidence>
<evidence type="ECO:0000313" key="3">
    <source>
        <dbReference type="EMBL" id="KAK2995791.1"/>
    </source>
</evidence>
<name>A0AA88UUL6_9ASTE</name>
<feature type="region of interest" description="Disordered" evidence="1">
    <location>
        <begin position="15"/>
        <end position="37"/>
    </location>
</feature>
<feature type="compositionally biased region" description="Basic and acidic residues" evidence="1">
    <location>
        <begin position="354"/>
        <end position="365"/>
    </location>
</feature>
<proteinExistence type="predicted"/>
<evidence type="ECO:0000313" key="4">
    <source>
        <dbReference type="Proteomes" id="UP001187471"/>
    </source>
</evidence>
<evidence type="ECO:0000256" key="1">
    <source>
        <dbReference type="SAM" id="MobiDB-lite"/>
    </source>
</evidence>